<dbReference type="SUPFAM" id="SSF53850">
    <property type="entry name" value="Periplasmic binding protein-like II"/>
    <property type="match status" value="1"/>
</dbReference>
<dbReference type="Gene3D" id="3.40.190.10">
    <property type="entry name" value="Periplasmic binding protein-like II"/>
    <property type="match status" value="1"/>
</dbReference>
<protein>
    <submittedName>
        <fullName evidence="1">ABC transporter substrate-binding protein</fullName>
    </submittedName>
</protein>
<dbReference type="KEGG" id="thei:K1720_05705"/>
<organism evidence="1 2">
    <name type="scientific">Thermococcus argininiproducens</name>
    <dbReference type="NCBI Taxonomy" id="2866384"/>
    <lineage>
        <taxon>Archaea</taxon>
        <taxon>Methanobacteriati</taxon>
        <taxon>Methanobacteriota</taxon>
        <taxon>Thermococci</taxon>
        <taxon>Thermococcales</taxon>
        <taxon>Thermococcaceae</taxon>
        <taxon>Thermococcus</taxon>
    </lineage>
</organism>
<proteinExistence type="predicted"/>
<keyword evidence="2" id="KW-1185">Reference proteome</keyword>
<dbReference type="PANTHER" id="PTHR30024">
    <property type="entry name" value="ALIPHATIC SULFONATES-BINDING PROTEIN-RELATED"/>
    <property type="match status" value="1"/>
</dbReference>
<evidence type="ECO:0000313" key="2">
    <source>
        <dbReference type="Proteomes" id="UP001056425"/>
    </source>
</evidence>
<dbReference type="Pfam" id="PF13379">
    <property type="entry name" value="NMT1_2"/>
    <property type="match status" value="1"/>
</dbReference>
<evidence type="ECO:0000313" key="1">
    <source>
        <dbReference type="EMBL" id="USG99048.1"/>
    </source>
</evidence>
<dbReference type="Proteomes" id="UP001056425">
    <property type="component" value="Chromosome"/>
</dbReference>
<dbReference type="RefSeq" id="WP_251947423.1">
    <property type="nucleotide sequence ID" value="NZ_CP080572.1"/>
</dbReference>
<name>A0A9E7SBM5_9EURY</name>
<dbReference type="PIRSF" id="PIRSF012876">
    <property type="entry name" value="Txn_rg_UCP012876"/>
    <property type="match status" value="1"/>
</dbReference>
<gene>
    <name evidence="1" type="ORF">K1720_05705</name>
</gene>
<sequence>MSAKGDILACLTAKGHDGILQSELYKLNYSRSTIVEAIESLEKEKKVIRKEIGKKAYRVWLVEEAPFPIEGVLRLGLLKAVEYPHAILTAKDLEREYDVRILVYNSAIELTNALALGKVDLACSPLITQVLFGLLTKNLRIASGCGFGGSGIVLKGDLKEGIRIGSSELSTMETMLKLFLEKHGLIGKAKVIYFKKPEEMVKSFLEGEIDALSIWEPYLSSLEKSGLKVYRYVELFGLYPCCALGVNYEFFKINKEIFYKFMERYKENTERLEQREVEAIHLMEAIFGFKQEQIKNGLEGFIYNYRLTKEQIELALERFGLKVFNLDSLLLTKDF</sequence>
<dbReference type="PANTHER" id="PTHR30024:SF42">
    <property type="entry name" value="ALIPHATIC SULFONATES-BINDING PROTEIN-RELATED"/>
    <property type="match status" value="1"/>
</dbReference>
<dbReference type="AlphaFoldDB" id="A0A9E7SBM5"/>
<accession>A0A9E7SBM5</accession>
<dbReference type="GeneID" id="72777822"/>
<reference evidence="1 2" key="1">
    <citation type="submission" date="2021-08" db="EMBL/GenBank/DDBJ databases">
        <title>Thermococcus onnuriiensis IOH2.</title>
        <authorList>
            <person name="Park Y.-J."/>
        </authorList>
    </citation>
    <scope>NUCLEOTIDE SEQUENCE [LARGE SCALE GENOMIC DNA]</scope>
    <source>
        <strain evidence="1 2">IOH2</strain>
    </source>
</reference>
<dbReference type="EMBL" id="CP080572">
    <property type="protein sequence ID" value="USG99048.1"/>
    <property type="molecule type" value="Genomic_DNA"/>
</dbReference>
<dbReference type="InterPro" id="IPR014466">
    <property type="entry name" value="Txn_rg_UCP012876"/>
</dbReference>